<dbReference type="AntiFam" id="ANF00079">
    <property type="entry name" value="Shadow ORF (opposite rarA)"/>
</dbReference>
<feature type="region of interest" description="Disordered" evidence="1">
    <location>
        <begin position="1"/>
        <end position="23"/>
    </location>
</feature>
<sequence>MAKVFQQRSRTDRRKIECDPPKGWKDRRRTVERRMPVVVELSFEECVALMCQMPFRRFKENNFLADYQLDPFASTTKNAP</sequence>
<evidence type="ECO:0000256" key="1">
    <source>
        <dbReference type="SAM" id="MobiDB-lite"/>
    </source>
</evidence>
<reference evidence="3" key="1">
    <citation type="submission" date="2020-03" db="EMBL/GenBank/DDBJ databases">
        <title>Complete genome sequence of sulfur-oxidizing bacterium skT11.</title>
        <authorList>
            <person name="Kanda M."/>
            <person name="Kojima H."/>
            <person name="Fukui M."/>
        </authorList>
    </citation>
    <scope>NUCLEOTIDE SEQUENCE [LARGE SCALE GENOMIC DNA]</scope>
    <source>
        <strain evidence="3">skT11</strain>
    </source>
</reference>
<dbReference type="KEGG" id="slac:SKTS_18970"/>
<protein>
    <submittedName>
        <fullName evidence="2">Uncharacterized protein</fullName>
    </submittedName>
</protein>
<evidence type="ECO:0000313" key="2">
    <source>
        <dbReference type="EMBL" id="BCB27011.1"/>
    </source>
</evidence>
<keyword evidence="3" id="KW-1185">Reference proteome</keyword>
<proteinExistence type="predicted"/>
<dbReference type="EMBL" id="AP022853">
    <property type="protein sequence ID" value="BCB27011.1"/>
    <property type="molecule type" value="Genomic_DNA"/>
</dbReference>
<feature type="compositionally biased region" description="Basic and acidic residues" evidence="1">
    <location>
        <begin position="14"/>
        <end position="23"/>
    </location>
</feature>
<name>A0A6F8VCY5_9PROT</name>
<organism evidence="2 3">
    <name type="scientific">Sulfurimicrobium lacus</name>
    <dbReference type="NCBI Taxonomy" id="2715678"/>
    <lineage>
        <taxon>Bacteria</taxon>
        <taxon>Pseudomonadati</taxon>
        <taxon>Pseudomonadota</taxon>
        <taxon>Betaproteobacteria</taxon>
        <taxon>Nitrosomonadales</taxon>
        <taxon>Sulfuricellaceae</taxon>
        <taxon>Sulfurimicrobium</taxon>
    </lineage>
</organism>
<dbReference type="AlphaFoldDB" id="A0A6F8VCY5"/>
<accession>A0A6F8VCY5</accession>
<dbReference type="Proteomes" id="UP000502260">
    <property type="component" value="Chromosome"/>
</dbReference>
<gene>
    <name evidence="2" type="ORF">SKTS_18970</name>
</gene>
<evidence type="ECO:0000313" key="3">
    <source>
        <dbReference type="Proteomes" id="UP000502260"/>
    </source>
</evidence>